<gene>
    <name evidence="9" type="ORF">IPOD504_LOCUS12883</name>
</gene>
<evidence type="ECO:0000256" key="6">
    <source>
        <dbReference type="RuleBase" id="RU363034"/>
    </source>
</evidence>
<dbReference type="InterPro" id="IPR050430">
    <property type="entry name" value="Peptidase_S1"/>
</dbReference>
<keyword evidence="10" id="KW-1185">Reference proteome</keyword>
<dbReference type="InterPro" id="IPR033116">
    <property type="entry name" value="TRYPSIN_SER"/>
</dbReference>
<evidence type="ECO:0000256" key="7">
    <source>
        <dbReference type="SAM" id="SignalP"/>
    </source>
</evidence>
<evidence type="ECO:0000313" key="9">
    <source>
        <dbReference type="EMBL" id="CAH2064755.1"/>
    </source>
</evidence>
<dbReference type="InterPro" id="IPR009003">
    <property type="entry name" value="Peptidase_S1_PA"/>
</dbReference>
<dbReference type="CDD" id="cd00190">
    <property type="entry name" value="Tryp_SPc"/>
    <property type="match status" value="1"/>
</dbReference>
<sequence>MKLFLVALCCLTALALAEEPLRFYHENVGIREAELIRQTEQALDFDGARIVGGTQAALGQYPYMAGLVVTLTNGATSVCGASLLTNTRLVTAAHCWWDGRNQARQFTVVLASLRLFSGGTRINTNSVVMHGSWNPSSLNNDIAVITISRVNFSNVIGPINLASGNNNYAGTWAMAAGFGRTRDSAGISTSQMLYHVSLRVITNAECLNVYGDPFVISSTLCVSGEGGRNICRGDSGGPLAVGTTLIGVASFVSGRGCQIGLPSGFARVTSYNAWIWSQLT</sequence>
<protein>
    <recommendedName>
        <fullName evidence="8">Peptidase S1 domain-containing protein</fullName>
    </recommendedName>
</protein>
<dbReference type="Proteomes" id="UP000837857">
    <property type="component" value="Chromosome 30"/>
</dbReference>
<keyword evidence="2 6" id="KW-0645">Protease</keyword>
<evidence type="ECO:0000256" key="1">
    <source>
        <dbReference type="ARBA" id="ARBA00007664"/>
    </source>
</evidence>
<evidence type="ECO:0000256" key="3">
    <source>
        <dbReference type="ARBA" id="ARBA00022801"/>
    </source>
</evidence>
<evidence type="ECO:0000313" key="10">
    <source>
        <dbReference type="Proteomes" id="UP000837857"/>
    </source>
</evidence>
<dbReference type="PROSITE" id="PS00135">
    <property type="entry name" value="TRYPSIN_SER"/>
    <property type="match status" value="1"/>
</dbReference>
<dbReference type="PANTHER" id="PTHR24276:SF91">
    <property type="entry name" value="AT26814P-RELATED"/>
    <property type="match status" value="1"/>
</dbReference>
<dbReference type="Pfam" id="PF00089">
    <property type="entry name" value="Trypsin"/>
    <property type="match status" value="1"/>
</dbReference>
<feature type="domain" description="Peptidase S1" evidence="8">
    <location>
        <begin position="50"/>
        <end position="280"/>
    </location>
</feature>
<evidence type="ECO:0000256" key="5">
    <source>
        <dbReference type="ARBA" id="ARBA00023157"/>
    </source>
</evidence>
<feature type="signal peptide" evidence="7">
    <location>
        <begin position="1"/>
        <end position="17"/>
    </location>
</feature>
<organism evidence="9 10">
    <name type="scientific">Iphiclides podalirius</name>
    <name type="common">scarce swallowtail</name>
    <dbReference type="NCBI Taxonomy" id="110791"/>
    <lineage>
        <taxon>Eukaryota</taxon>
        <taxon>Metazoa</taxon>
        <taxon>Ecdysozoa</taxon>
        <taxon>Arthropoda</taxon>
        <taxon>Hexapoda</taxon>
        <taxon>Insecta</taxon>
        <taxon>Pterygota</taxon>
        <taxon>Neoptera</taxon>
        <taxon>Endopterygota</taxon>
        <taxon>Lepidoptera</taxon>
        <taxon>Glossata</taxon>
        <taxon>Ditrysia</taxon>
        <taxon>Papilionoidea</taxon>
        <taxon>Papilionidae</taxon>
        <taxon>Papilioninae</taxon>
        <taxon>Iphiclides</taxon>
    </lineage>
</organism>
<keyword evidence="5" id="KW-1015">Disulfide bond</keyword>
<dbReference type="EMBL" id="OW152842">
    <property type="protein sequence ID" value="CAH2064755.1"/>
    <property type="molecule type" value="Genomic_DNA"/>
</dbReference>
<proteinExistence type="inferred from homology"/>
<dbReference type="Gene3D" id="2.40.10.10">
    <property type="entry name" value="Trypsin-like serine proteases"/>
    <property type="match status" value="2"/>
</dbReference>
<dbReference type="PROSITE" id="PS00134">
    <property type="entry name" value="TRYPSIN_HIS"/>
    <property type="match status" value="1"/>
</dbReference>
<dbReference type="PROSITE" id="PS50240">
    <property type="entry name" value="TRYPSIN_DOM"/>
    <property type="match status" value="1"/>
</dbReference>
<dbReference type="PRINTS" id="PR00722">
    <property type="entry name" value="CHYMOTRYPSIN"/>
</dbReference>
<evidence type="ECO:0000256" key="4">
    <source>
        <dbReference type="ARBA" id="ARBA00022825"/>
    </source>
</evidence>
<keyword evidence="4 6" id="KW-0720">Serine protease</keyword>
<name>A0ABN8ITK4_9NEOP</name>
<evidence type="ECO:0000256" key="2">
    <source>
        <dbReference type="ARBA" id="ARBA00022670"/>
    </source>
</evidence>
<keyword evidence="7" id="KW-0732">Signal</keyword>
<feature type="chain" id="PRO_5046373270" description="Peptidase S1 domain-containing protein" evidence="7">
    <location>
        <begin position="18"/>
        <end position="280"/>
    </location>
</feature>
<feature type="non-terminal residue" evidence="9">
    <location>
        <position position="1"/>
    </location>
</feature>
<dbReference type="PANTHER" id="PTHR24276">
    <property type="entry name" value="POLYSERASE-RELATED"/>
    <property type="match status" value="1"/>
</dbReference>
<dbReference type="InterPro" id="IPR001254">
    <property type="entry name" value="Trypsin_dom"/>
</dbReference>
<comment type="similarity">
    <text evidence="1">Belongs to the peptidase S1 family.</text>
</comment>
<accession>A0ABN8ITK4</accession>
<dbReference type="InterPro" id="IPR018114">
    <property type="entry name" value="TRYPSIN_HIS"/>
</dbReference>
<dbReference type="SUPFAM" id="SSF50494">
    <property type="entry name" value="Trypsin-like serine proteases"/>
    <property type="match status" value="1"/>
</dbReference>
<dbReference type="InterPro" id="IPR043504">
    <property type="entry name" value="Peptidase_S1_PA_chymotrypsin"/>
</dbReference>
<reference evidence="9" key="1">
    <citation type="submission" date="2022-03" db="EMBL/GenBank/DDBJ databases">
        <authorList>
            <person name="Martin H S."/>
        </authorList>
    </citation>
    <scope>NUCLEOTIDE SEQUENCE</scope>
</reference>
<evidence type="ECO:0000259" key="8">
    <source>
        <dbReference type="PROSITE" id="PS50240"/>
    </source>
</evidence>
<keyword evidence="3 6" id="KW-0378">Hydrolase</keyword>
<dbReference type="InterPro" id="IPR001314">
    <property type="entry name" value="Peptidase_S1A"/>
</dbReference>
<dbReference type="SMART" id="SM00020">
    <property type="entry name" value="Tryp_SPc"/>
    <property type="match status" value="1"/>
</dbReference>